<name>A0ABV8XK44_9DEIO</name>
<dbReference type="InterPro" id="IPR008972">
    <property type="entry name" value="Cupredoxin"/>
</dbReference>
<organism evidence="10 11">
    <name type="scientific">Deinococcus navajonensis</name>
    <dbReference type="NCBI Taxonomy" id="309884"/>
    <lineage>
        <taxon>Bacteria</taxon>
        <taxon>Thermotogati</taxon>
        <taxon>Deinococcota</taxon>
        <taxon>Deinococci</taxon>
        <taxon>Deinococcales</taxon>
        <taxon>Deinococcaceae</taxon>
        <taxon>Deinococcus</taxon>
    </lineage>
</organism>
<comment type="caution">
    <text evidence="10">The sequence shown here is derived from an EMBL/GenBank/DDBJ whole genome shotgun (WGS) entry which is preliminary data.</text>
</comment>
<dbReference type="PANTHER" id="PTHR36507:SF1">
    <property type="entry name" value="BLL1555 PROTEIN"/>
    <property type="match status" value="1"/>
</dbReference>
<dbReference type="SUPFAM" id="SSF49503">
    <property type="entry name" value="Cupredoxins"/>
    <property type="match status" value="1"/>
</dbReference>
<gene>
    <name evidence="10" type="ORF">ACFOZ9_06955</name>
</gene>
<dbReference type="SUPFAM" id="SSF49329">
    <property type="entry name" value="Cu,Zn superoxide dismutase-like"/>
    <property type="match status" value="1"/>
</dbReference>
<keyword evidence="7" id="KW-0249">Electron transport</keyword>
<comment type="subcellular location">
    <subcellularLocation>
        <location evidence="2">Periplasm</location>
    </subcellularLocation>
</comment>
<evidence type="ECO:0000313" key="11">
    <source>
        <dbReference type="Proteomes" id="UP001595998"/>
    </source>
</evidence>
<keyword evidence="4" id="KW-0813">Transport</keyword>
<dbReference type="InterPro" id="IPR000923">
    <property type="entry name" value="BlueCu_1"/>
</dbReference>
<dbReference type="PRINTS" id="PR00155">
    <property type="entry name" value="AMICYANIN"/>
</dbReference>
<dbReference type="Pfam" id="PF00127">
    <property type="entry name" value="Copper-bind"/>
    <property type="match status" value="1"/>
</dbReference>
<evidence type="ECO:0000256" key="2">
    <source>
        <dbReference type="ARBA" id="ARBA00004418"/>
    </source>
</evidence>
<accession>A0ABV8XK44</accession>
<evidence type="ECO:0000256" key="5">
    <source>
        <dbReference type="ARBA" id="ARBA00022723"/>
    </source>
</evidence>
<dbReference type="Gene3D" id="2.60.40.420">
    <property type="entry name" value="Cupredoxins - blue copper proteins"/>
    <property type="match status" value="1"/>
</dbReference>
<dbReference type="InterPro" id="IPR002386">
    <property type="entry name" value="Amicyanin/Pseudoazurin"/>
</dbReference>
<dbReference type="EMBL" id="JBHSEH010000005">
    <property type="protein sequence ID" value="MFC4425949.1"/>
    <property type="molecule type" value="Genomic_DNA"/>
</dbReference>
<evidence type="ECO:0000259" key="9">
    <source>
        <dbReference type="Pfam" id="PF00127"/>
    </source>
</evidence>
<comment type="similarity">
    <text evidence="3">Belongs to the Cu-Zn superoxide dismutase family.</text>
</comment>
<evidence type="ECO:0000256" key="8">
    <source>
        <dbReference type="ARBA" id="ARBA00023008"/>
    </source>
</evidence>
<comment type="cofactor">
    <cofactor evidence="1">
        <name>Cu cation</name>
        <dbReference type="ChEBI" id="CHEBI:23378"/>
    </cofactor>
</comment>
<dbReference type="InterPro" id="IPR036423">
    <property type="entry name" value="SOD-like_Cu/Zn_dom_sf"/>
</dbReference>
<evidence type="ECO:0000256" key="4">
    <source>
        <dbReference type="ARBA" id="ARBA00022448"/>
    </source>
</evidence>
<evidence type="ECO:0000313" key="10">
    <source>
        <dbReference type="EMBL" id="MFC4425949.1"/>
    </source>
</evidence>
<dbReference type="PANTHER" id="PTHR36507">
    <property type="entry name" value="BLL1555 PROTEIN"/>
    <property type="match status" value="1"/>
</dbReference>
<feature type="domain" description="Blue (type 1) copper" evidence="9">
    <location>
        <begin position="167"/>
        <end position="241"/>
    </location>
</feature>
<dbReference type="RefSeq" id="WP_380037836.1">
    <property type="nucleotide sequence ID" value="NZ_JBHSEH010000005.1"/>
</dbReference>
<reference evidence="11" key="1">
    <citation type="journal article" date="2019" name="Int. J. Syst. Evol. Microbiol.">
        <title>The Global Catalogue of Microorganisms (GCM) 10K type strain sequencing project: providing services to taxonomists for standard genome sequencing and annotation.</title>
        <authorList>
            <consortium name="The Broad Institute Genomics Platform"/>
            <consortium name="The Broad Institute Genome Sequencing Center for Infectious Disease"/>
            <person name="Wu L."/>
            <person name="Ma J."/>
        </authorList>
    </citation>
    <scope>NUCLEOTIDE SEQUENCE [LARGE SCALE GENOMIC DNA]</scope>
    <source>
        <strain evidence="11">CCUG 56029</strain>
    </source>
</reference>
<sequence>MDRRIRILRFFLVTAGLAAGAGVTLAATQIYRFTHSAVPNDLKAAGQVVIRAIDARTSETTLTLAGLTPHKAYAAHYHALGPQTSADPCQTAGPVTLGFPPFTASSTGRATVRLTAPSATLAGNAGAYINVHLADDLKVVPLCAAIIRGRPAAAGPAVPKGATVVIGDNRFQPATLTVKVGTTVTWKHQGAAVHNVISLEPPALHSNDLEQGETYAYLFSKAGRYTYYCSYHAGMTGTIIVTD</sequence>
<evidence type="ECO:0000256" key="3">
    <source>
        <dbReference type="ARBA" id="ARBA00010457"/>
    </source>
</evidence>
<dbReference type="Proteomes" id="UP001595998">
    <property type="component" value="Unassembled WGS sequence"/>
</dbReference>
<evidence type="ECO:0000256" key="7">
    <source>
        <dbReference type="ARBA" id="ARBA00022982"/>
    </source>
</evidence>
<keyword evidence="8" id="KW-0186">Copper</keyword>
<protein>
    <submittedName>
        <fullName evidence="10">Plastocyanin/azurin family copper-binding protein</fullName>
    </submittedName>
</protein>
<dbReference type="InterPro" id="IPR052721">
    <property type="entry name" value="ET_Amicyanin"/>
</dbReference>
<keyword evidence="6" id="KW-0574">Periplasm</keyword>
<evidence type="ECO:0000256" key="6">
    <source>
        <dbReference type="ARBA" id="ARBA00022764"/>
    </source>
</evidence>
<keyword evidence="11" id="KW-1185">Reference proteome</keyword>
<evidence type="ECO:0000256" key="1">
    <source>
        <dbReference type="ARBA" id="ARBA00001935"/>
    </source>
</evidence>
<proteinExistence type="inferred from homology"/>
<keyword evidence="5" id="KW-0479">Metal-binding</keyword>